<accession>A0A8J4DWI3</accession>
<evidence type="ECO:0000313" key="3">
    <source>
        <dbReference type="Proteomes" id="UP000612585"/>
    </source>
</evidence>
<dbReference type="EMBL" id="BOPG01000002">
    <property type="protein sequence ID" value="GIJ52541.1"/>
    <property type="molecule type" value="Genomic_DNA"/>
</dbReference>
<organism evidence="2 3">
    <name type="scientific">Virgisporangium aurantiacum</name>
    <dbReference type="NCBI Taxonomy" id="175570"/>
    <lineage>
        <taxon>Bacteria</taxon>
        <taxon>Bacillati</taxon>
        <taxon>Actinomycetota</taxon>
        <taxon>Actinomycetes</taxon>
        <taxon>Micromonosporales</taxon>
        <taxon>Micromonosporaceae</taxon>
        <taxon>Virgisporangium</taxon>
    </lineage>
</organism>
<reference evidence="2" key="1">
    <citation type="submission" date="2021-01" db="EMBL/GenBank/DDBJ databases">
        <title>Whole genome shotgun sequence of Virgisporangium aurantiacum NBRC 16421.</title>
        <authorList>
            <person name="Komaki H."/>
            <person name="Tamura T."/>
        </authorList>
    </citation>
    <scope>NUCLEOTIDE SEQUENCE</scope>
    <source>
        <strain evidence="2">NBRC 16421</strain>
    </source>
</reference>
<dbReference type="AlphaFoldDB" id="A0A8J4DWI3"/>
<keyword evidence="3" id="KW-1185">Reference proteome</keyword>
<dbReference type="Proteomes" id="UP000612585">
    <property type="component" value="Unassembled WGS sequence"/>
</dbReference>
<evidence type="ECO:0000256" key="1">
    <source>
        <dbReference type="SAM" id="MobiDB-lite"/>
    </source>
</evidence>
<protein>
    <submittedName>
        <fullName evidence="2">Uncharacterized protein</fullName>
    </submittedName>
</protein>
<evidence type="ECO:0000313" key="2">
    <source>
        <dbReference type="EMBL" id="GIJ52541.1"/>
    </source>
</evidence>
<gene>
    <name evidence="2" type="ORF">Vau01_000570</name>
</gene>
<comment type="caution">
    <text evidence="2">The sequence shown here is derived from an EMBL/GenBank/DDBJ whole genome shotgun (WGS) entry which is preliminary data.</text>
</comment>
<sequence length="313" mass="33002">MYSLVSAPVLGFDLTRLDGGAAAADVLLRALTVTADDLPVIAAAQLDEWSRVGHWLDVDAAARTRRRVTTKTGGSSTRAKTDSGPAAPNETAEQLADTLATLERAPIGTVDGLMHLVRHDVFDWTWRRHPGGLSQIKPADRAVGVVCDAAAAAYLWEMLPDNTRRDLTAPWLTALATLPERAVDLGPQATAVNALIERVAALSPQVVRRLGAASGKARPALADWAAAVHSASWSVFVAGRVRASAAAQLMLVQAVEKAGVPVADRAGGVWNLLSGAVQALVVRDVLDGPTLYRLLDPVVSVLGPVVVPRRPID</sequence>
<feature type="region of interest" description="Disordered" evidence="1">
    <location>
        <begin position="66"/>
        <end position="90"/>
    </location>
</feature>
<proteinExistence type="predicted"/>
<name>A0A8J4DWI3_9ACTN</name>